<evidence type="ECO:0000313" key="2">
    <source>
        <dbReference type="EMBL" id="CAG6021871.1"/>
    </source>
</evidence>
<dbReference type="OrthoDB" id="8855603at2759"/>
<feature type="transmembrane region" description="Helical" evidence="1">
    <location>
        <begin position="110"/>
        <end position="131"/>
    </location>
</feature>
<evidence type="ECO:0000313" key="3">
    <source>
        <dbReference type="Proteomes" id="UP000677803"/>
    </source>
</evidence>
<reference evidence="2" key="1">
    <citation type="submission" date="2021-05" db="EMBL/GenBank/DDBJ databases">
        <authorList>
            <person name="Tigano A."/>
        </authorList>
    </citation>
    <scope>NUCLEOTIDE SEQUENCE</scope>
</reference>
<keyword evidence="1" id="KW-0812">Transmembrane</keyword>
<keyword evidence="1" id="KW-1133">Transmembrane helix</keyword>
<comment type="caution">
    <text evidence="2">The sequence shown here is derived from an EMBL/GenBank/DDBJ whole genome shotgun (WGS) entry which is preliminary data.</text>
</comment>
<dbReference type="AlphaFoldDB" id="A0A8S4BUI3"/>
<proteinExistence type="predicted"/>
<organism evidence="2 3">
    <name type="scientific">Menidia menidia</name>
    <name type="common">Atlantic silverside</name>
    <dbReference type="NCBI Taxonomy" id="238744"/>
    <lineage>
        <taxon>Eukaryota</taxon>
        <taxon>Metazoa</taxon>
        <taxon>Chordata</taxon>
        <taxon>Craniata</taxon>
        <taxon>Vertebrata</taxon>
        <taxon>Euteleostomi</taxon>
        <taxon>Actinopterygii</taxon>
        <taxon>Neopterygii</taxon>
        <taxon>Teleostei</taxon>
        <taxon>Neoteleostei</taxon>
        <taxon>Acanthomorphata</taxon>
        <taxon>Ovalentaria</taxon>
        <taxon>Atherinomorphae</taxon>
        <taxon>Atheriniformes</taxon>
        <taxon>Atherinopsidae</taxon>
        <taxon>Menidiinae</taxon>
        <taxon>Menidia</taxon>
    </lineage>
</organism>
<accession>A0A8S4BUI3</accession>
<dbReference type="EMBL" id="CAJRST010041110">
    <property type="protein sequence ID" value="CAG6021871.1"/>
    <property type="molecule type" value="Genomic_DNA"/>
</dbReference>
<keyword evidence="3" id="KW-1185">Reference proteome</keyword>
<name>A0A8S4BUI3_9TELE</name>
<gene>
    <name evidence="2" type="ORF">MMEN_LOCUS22052</name>
</gene>
<dbReference type="Proteomes" id="UP000677803">
    <property type="component" value="Unassembled WGS sequence"/>
</dbReference>
<sequence length="400" mass="42738">MNAVSEEAEITSEVTRCFKQAVQCLHGNDRLFGINKTSSHTPGSSFTSVSYISPSGTLLHASGWSQLFLGTLIYIFRENRHCKDLKGSGFIKMDKAGYKKVEGLHALLQFLRLLAALFAVLFLLLLILLFFCDGAEAGGGPGALGRRPVVALAVQQPPQGHQGHGLLPEQLLLAVAEVALALEPLELAEGRGGVLVQAPGDGPGLLRLADQDGVTPEHHGHVLDLVPVDPGQDFGPAGVGRAVHLGHRLLRAAVPLRRDGDHAPQVAHVVDRLLFVELHLLPLGLEEAAHPVEGAVRQQVGAGAQQGGEDGVVGQPAPQTLGLTLGLVLHQNKLIPSPGQHGASEMSSPLLLSLSSRIRKLGKSWKAACCVRARERKAKEKLLGEARRRERELMLISDNM</sequence>
<keyword evidence="1" id="KW-0472">Membrane</keyword>
<protein>
    <submittedName>
        <fullName evidence="2">(Atlantic silverside) hypothetical protein</fullName>
    </submittedName>
</protein>
<evidence type="ECO:0000256" key="1">
    <source>
        <dbReference type="SAM" id="Phobius"/>
    </source>
</evidence>